<protein>
    <submittedName>
        <fullName evidence="2">(wild Malaysian banana) hypothetical protein</fullName>
    </submittedName>
</protein>
<reference evidence="3" key="2">
    <citation type="submission" date="2021-05" db="UniProtKB">
        <authorList>
            <consortium name="EnsemblPlants"/>
        </authorList>
    </citation>
    <scope>IDENTIFICATION</scope>
    <source>
        <strain evidence="3">subsp. malaccensis</strain>
    </source>
</reference>
<gene>
    <name evidence="2" type="ORF">GSMUA_330150.1</name>
</gene>
<dbReference type="AlphaFoldDB" id="A0A804L117"/>
<dbReference type="Gramene" id="Ma10_t27720.1">
    <property type="protein sequence ID" value="Ma10_p27720.1"/>
    <property type="gene ID" value="Ma10_g27720"/>
</dbReference>
<evidence type="ECO:0000256" key="1">
    <source>
        <dbReference type="SAM" id="SignalP"/>
    </source>
</evidence>
<feature type="chain" id="PRO_5033926972" evidence="1">
    <location>
        <begin position="19"/>
        <end position="56"/>
    </location>
</feature>
<sequence length="56" mass="6745">MVWCLQLILVFLQHQVIIINCPMILIQSQEKIWLVIAKFQLVEHPFAIMRRKMNLI</sequence>
<feature type="signal peptide" evidence="1">
    <location>
        <begin position="1"/>
        <end position="18"/>
    </location>
</feature>
<evidence type="ECO:0000313" key="3">
    <source>
        <dbReference type="EnsemblPlants" id="Ma10_p27720.1"/>
    </source>
</evidence>
<dbReference type="EnsemblPlants" id="Ma10_t27720.1">
    <property type="protein sequence ID" value="Ma10_p27720.1"/>
    <property type="gene ID" value="Ma10_g27720"/>
</dbReference>
<organism evidence="3 4">
    <name type="scientific">Musa acuminata subsp. malaccensis</name>
    <name type="common">Wild banana</name>
    <name type="synonym">Musa malaccensis</name>
    <dbReference type="NCBI Taxonomy" id="214687"/>
    <lineage>
        <taxon>Eukaryota</taxon>
        <taxon>Viridiplantae</taxon>
        <taxon>Streptophyta</taxon>
        <taxon>Embryophyta</taxon>
        <taxon>Tracheophyta</taxon>
        <taxon>Spermatophyta</taxon>
        <taxon>Magnoliopsida</taxon>
        <taxon>Liliopsida</taxon>
        <taxon>Zingiberales</taxon>
        <taxon>Musaceae</taxon>
        <taxon>Musa</taxon>
    </lineage>
</organism>
<proteinExistence type="predicted"/>
<evidence type="ECO:0000313" key="4">
    <source>
        <dbReference type="Proteomes" id="UP000012960"/>
    </source>
</evidence>
<dbReference type="InParanoid" id="A0A804L117"/>
<evidence type="ECO:0000313" key="2">
    <source>
        <dbReference type="EMBL" id="CAG1854789.1"/>
    </source>
</evidence>
<name>A0A804L117_MUSAM</name>
<keyword evidence="4" id="KW-1185">Reference proteome</keyword>
<reference evidence="2" key="1">
    <citation type="submission" date="2021-03" db="EMBL/GenBank/DDBJ databases">
        <authorList>
            <consortium name="Genoscope - CEA"/>
            <person name="William W."/>
        </authorList>
    </citation>
    <scope>NUCLEOTIDE SEQUENCE</scope>
    <source>
        <strain evidence="2">Doubled-haploid Pahang</strain>
    </source>
</reference>
<dbReference type="EMBL" id="HG996476">
    <property type="protein sequence ID" value="CAG1854789.1"/>
    <property type="molecule type" value="Genomic_DNA"/>
</dbReference>
<accession>A0A804L117</accession>
<keyword evidence="1" id="KW-0732">Signal</keyword>
<dbReference type="Proteomes" id="UP000012960">
    <property type="component" value="Unplaced"/>
</dbReference>